<gene>
    <name evidence="1" type="ORF">J2X78_002736</name>
</gene>
<proteinExistence type="predicted"/>
<comment type="caution">
    <text evidence="1">The sequence shown here is derived from an EMBL/GenBank/DDBJ whole genome shotgun (WGS) entry which is preliminary data.</text>
</comment>
<evidence type="ECO:0000313" key="1">
    <source>
        <dbReference type="EMBL" id="MDR6784171.1"/>
    </source>
</evidence>
<keyword evidence="2" id="KW-1185">Reference proteome</keyword>
<sequence>MADPNALKPADHPFACLLLLENGIDSPNVKASLFCEYGSMDDQNDVW</sequence>
<reference evidence="1" key="1">
    <citation type="submission" date="2023-07" db="EMBL/GenBank/DDBJ databases">
        <title>Sorghum-associated microbial communities from plants grown in Nebraska, USA.</title>
        <authorList>
            <person name="Schachtman D."/>
        </authorList>
    </citation>
    <scope>NUCLEOTIDE SEQUENCE</scope>
    <source>
        <strain evidence="1">2697</strain>
    </source>
</reference>
<name>A0ACC6KYM8_9SPHI</name>
<protein>
    <submittedName>
        <fullName evidence="1">Uncharacterized protein</fullName>
    </submittedName>
</protein>
<accession>A0ACC6KYM8</accession>
<dbReference type="Proteomes" id="UP001246858">
    <property type="component" value="Unassembled WGS sequence"/>
</dbReference>
<evidence type="ECO:0000313" key="2">
    <source>
        <dbReference type="Proteomes" id="UP001246858"/>
    </source>
</evidence>
<dbReference type="EMBL" id="JAVDTF010000002">
    <property type="protein sequence ID" value="MDR6784171.1"/>
    <property type="molecule type" value="Genomic_DNA"/>
</dbReference>
<organism evidence="1 2">
    <name type="scientific">Pedobacter africanus</name>
    <dbReference type="NCBI Taxonomy" id="151894"/>
    <lineage>
        <taxon>Bacteria</taxon>
        <taxon>Pseudomonadati</taxon>
        <taxon>Bacteroidota</taxon>
        <taxon>Sphingobacteriia</taxon>
        <taxon>Sphingobacteriales</taxon>
        <taxon>Sphingobacteriaceae</taxon>
        <taxon>Pedobacter</taxon>
    </lineage>
</organism>